<evidence type="ECO:0000313" key="2">
    <source>
        <dbReference type="EMBL" id="ABJ84966.1"/>
    </source>
</evidence>
<keyword evidence="1" id="KW-0472">Membrane</keyword>
<dbReference type="EMBL" id="CP000473">
    <property type="protein sequence ID" value="ABJ84966.1"/>
    <property type="molecule type" value="Genomic_DNA"/>
</dbReference>
<gene>
    <name evidence="2" type="ordered locus">Acid_3999</name>
</gene>
<evidence type="ECO:0008006" key="3">
    <source>
        <dbReference type="Google" id="ProtNLM"/>
    </source>
</evidence>
<feature type="transmembrane region" description="Helical" evidence="1">
    <location>
        <begin position="77"/>
        <end position="96"/>
    </location>
</feature>
<keyword evidence="1" id="KW-1133">Transmembrane helix</keyword>
<organism evidence="2">
    <name type="scientific">Solibacter usitatus (strain Ellin6076)</name>
    <dbReference type="NCBI Taxonomy" id="234267"/>
    <lineage>
        <taxon>Bacteria</taxon>
        <taxon>Pseudomonadati</taxon>
        <taxon>Acidobacteriota</taxon>
        <taxon>Terriglobia</taxon>
        <taxon>Bryobacterales</taxon>
        <taxon>Solibacteraceae</taxon>
        <taxon>Candidatus Solibacter</taxon>
    </lineage>
</organism>
<dbReference type="HOGENOM" id="CLU_106273_0_1_0"/>
<dbReference type="Pfam" id="PF07332">
    <property type="entry name" value="Phage_holin_3_6"/>
    <property type="match status" value="1"/>
</dbReference>
<dbReference type="AlphaFoldDB" id="Q01ZE9"/>
<proteinExistence type="predicted"/>
<dbReference type="STRING" id="234267.Acid_3999"/>
<keyword evidence="1" id="KW-0812">Transmembrane</keyword>
<evidence type="ECO:0000256" key="1">
    <source>
        <dbReference type="SAM" id="Phobius"/>
    </source>
</evidence>
<protein>
    <recommendedName>
        <fullName evidence="3">Phage holin family protein</fullName>
    </recommendedName>
</protein>
<reference evidence="2" key="1">
    <citation type="submission" date="2006-10" db="EMBL/GenBank/DDBJ databases">
        <title>Complete sequence of Solibacter usitatus Ellin6076.</title>
        <authorList>
            <consortium name="US DOE Joint Genome Institute"/>
            <person name="Copeland A."/>
            <person name="Lucas S."/>
            <person name="Lapidus A."/>
            <person name="Barry K."/>
            <person name="Detter J.C."/>
            <person name="Glavina del Rio T."/>
            <person name="Hammon N."/>
            <person name="Israni S."/>
            <person name="Dalin E."/>
            <person name="Tice H."/>
            <person name="Pitluck S."/>
            <person name="Thompson L.S."/>
            <person name="Brettin T."/>
            <person name="Bruce D."/>
            <person name="Han C."/>
            <person name="Tapia R."/>
            <person name="Gilna P."/>
            <person name="Schmutz J."/>
            <person name="Larimer F."/>
            <person name="Land M."/>
            <person name="Hauser L."/>
            <person name="Kyrpides N."/>
            <person name="Mikhailova N."/>
            <person name="Janssen P.H."/>
            <person name="Kuske C.R."/>
            <person name="Richardson P."/>
        </authorList>
    </citation>
    <scope>NUCLEOTIDE SEQUENCE</scope>
    <source>
        <strain evidence="2">Ellin6076</strain>
    </source>
</reference>
<name>Q01ZE9_SOLUE</name>
<dbReference type="InParanoid" id="Q01ZE9"/>
<feature type="transmembrane region" description="Helical" evidence="1">
    <location>
        <begin position="48"/>
        <end position="71"/>
    </location>
</feature>
<dbReference type="KEGG" id="sus:Acid_3999"/>
<sequence>MAYQGERSFSEVFESIVGNVQTMIRSEIQLAKAEVKEEAAKSGRATGILTAGALLGLYAVGFLLLTVARALEYLTPAWLASLIVAVLAGLAGLIAINAGRARLKHVHTTPDKTIQSVRENVAWVKDQTKS</sequence>
<accession>Q01ZE9</accession>
<dbReference type="InterPro" id="IPR009937">
    <property type="entry name" value="Phage_holin_3_6"/>
</dbReference>